<organism evidence="2 3">
    <name type="scientific">Mycobacterium phage phiT46-1</name>
    <dbReference type="NCBI Taxonomy" id="2775045"/>
    <lineage>
        <taxon>Viruses</taxon>
        <taxon>Duplodnaviria</taxon>
        <taxon>Heunggongvirae</taxon>
        <taxon>Uroviricota</taxon>
        <taxon>Caudoviricetes</taxon>
        <taxon>Mycoabscvirus</taxon>
        <taxon>Mycoabscvirus phiT46-1</taxon>
    </lineage>
</organism>
<dbReference type="EMBL" id="MW353181">
    <property type="protein sequence ID" value="QPP19684.1"/>
    <property type="molecule type" value="Genomic_DNA"/>
</dbReference>
<evidence type="ECO:0000256" key="1">
    <source>
        <dbReference type="SAM" id="MobiDB-lite"/>
    </source>
</evidence>
<name>A0A7T1TTK5_9CAUD</name>
<dbReference type="KEGG" id="vg:63911407"/>
<proteinExistence type="predicted"/>
<keyword evidence="3" id="KW-1185">Reference proteome</keyword>
<dbReference type="Proteomes" id="UP000594984">
    <property type="component" value="Segment"/>
</dbReference>
<protein>
    <submittedName>
        <fullName evidence="2">Uncharacterized protein</fullName>
    </submittedName>
</protein>
<reference evidence="2 3" key="1">
    <citation type="submission" date="2020-12" db="EMBL/GenBank/DDBJ databases">
        <authorList>
            <person name="Amarh E.D."/>
            <person name="Dedrick R.M."/>
            <person name="Garlena R.A."/>
            <person name="Russell D.A."/>
            <person name="Jacobs-Sera D."/>
            <person name="Hatfull G.F."/>
        </authorList>
    </citation>
    <scope>NUCLEOTIDE SEQUENCE [LARGE SCALE GENOMIC DNA]</scope>
</reference>
<dbReference type="GeneID" id="63911407"/>
<accession>A0A7T1TTK5</accession>
<feature type="region of interest" description="Disordered" evidence="1">
    <location>
        <begin position="47"/>
        <end position="79"/>
    </location>
</feature>
<dbReference type="RefSeq" id="YP_010050673.1">
    <property type="nucleotide sequence ID" value="NC_054432.1"/>
</dbReference>
<gene>
    <name evidence="2" type="primary">50</name>
    <name evidence="2" type="ORF">PHIT46-1_50</name>
</gene>
<evidence type="ECO:0000313" key="3">
    <source>
        <dbReference type="Proteomes" id="UP000594984"/>
    </source>
</evidence>
<evidence type="ECO:0000313" key="2">
    <source>
        <dbReference type="EMBL" id="QPP19684.1"/>
    </source>
</evidence>
<sequence>MSRTGKFTAKGGLTLGAVHMFATNAIQAGYGPDATVWVSKPDQDGDVILTVTDPHLDPADNSSDATDPTGPENTTTARR</sequence>
<feature type="compositionally biased region" description="Polar residues" evidence="1">
    <location>
        <begin position="60"/>
        <end position="79"/>
    </location>
</feature>